<evidence type="ECO:0000256" key="6">
    <source>
        <dbReference type="SAM" id="Phobius"/>
    </source>
</evidence>
<dbReference type="Pfam" id="PF25944">
    <property type="entry name" value="Beta-barrel_RND"/>
    <property type="match status" value="1"/>
</dbReference>
<dbReference type="Gene3D" id="6.10.140.1990">
    <property type="match status" value="1"/>
</dbReference>
<evidence type="ECO:0000256" key="1">
    <source>
        <dbReference type="ARBA" id="ARBA00004236"/>
    </source>
</evidence>
<dbReference type="EMBL" id="SZUA01000001">
    <property type="protein sequence ID" value="TKR34252.1"/>
    <property type="molecule type" value="Genomic_DNA"/>
</dbReference>
<keyword evidence="3" id="KW-0813">Transport</keyword>
<dbReference type="PANTHER" id="PTHR30469">
    <property type="entry name" value="MULTIDRUG RESISTANCE PROTEIN MDTA"/>
    <property type="match status" value="1"/>
</dbReference>
<dbReference type="Pfam" id="PF25917">
    <property type="entry name" value="BSH_RND"/>
    <property type="match status" value="1"/>
</dbReference>
<dbReference type="InterPro" id="IPR058627">
    <property type="entry name" value="MdtA-like_C"/>
</dbReference>
<dbReference type="NCBIfam" id="TIGR01730">
    <property type="entry name" value="RND_mfp"/>
    <property type="match status" value="1"/>
</dbReference>
<keyword evidence="6" id="KW-0812">Transmembrane</keyword>
<dbReference type="InterPro" id="IPR030190">
    <property type="entry name" value="MacA_alpha-hairpin_sf"/>
</dbReference>
<feature type="transmembrane region" description="Helical" evidence="6">
    <location>
        <begin position="23"/>
        <end position="43"/>
    </location>
</feature>
<dbReference type="Pfam" id="PF25967">
    <property type="entry name" value="RND-MFP_C"/>
    <property type="match status" value="1"/>
</dbReference>
<name>A0A4U5JWD6_9GAMM</name>
<evidence type="ECO:0000256" key="5">
    <source>
        <dbReference type="SAM" id="MobiDB-lite"/>
    </source>
</evidence>
<keyword evidence="11" id="KW-1185">Reference proteome</keyword>
<feature type="region of interest" description="Disordered" evidence="5">
    <location>
        <begin position="1"/>
        <end position="20"/>
    </location>
</feature>
<sequence>MISDTHRQNAAPGRREPSRRRKAAILATAVAGLALAIGGYFLLQPPPAPTVATTEVRIGDIEQTVVATGKIRPKELVSVGAQVSGQVRRIDVSLGQQVRAGQQIAEIDPRPQELALRDAQAAVETLRAQRAARAAVQEQAALAFERQRLMLAKGVTARVDYEAARASLTSLKSELRSFDAQIVQAQAQVDTARINLGYTRIVAPMDGVVVAVVTKQGQTVNALQDTPTIVMLARLDVMTIRAEISEADVEKIKPGQTVWFTTLGAPDQRRQARLDWIEPAPESIVADTDSTASAASASTPKAVYYNALFDVPNADGRLRPSMTAQVSVLLAQVHDALIIPVAALQRGDGPDRGKVRVLDAHGRPVERRIRTGASDDSNIVVLSGLRLGEKVVIAQAAPDTDGDSGANVGG</sequence>
<keyword evidence="4" id="KW-0175">Coiled coil</keyword>
<organism evidence="10 11">
    <name type="scientific">Luteimonas gilva</name>
    <dbReference type="NCBI Taxonomy" id="2572684"/>
    <lineage>
        <taxon>Bacteria</taxon>
        <taxon>Pseudomonadati</taxon>
        <taxon>Pseudomonadota</taxon>
        <taxon>Gammaproteobacteria</taxon>
        <taxon>Lysobacterales</taxon>
        <taxon>Lysobacteraceae</taxon>
        <taxon>Luteimonas</taxon>
    </lineage>
</organism>
<comment type="subcellular location">
    <subcellularLocation>
        <location evidence="1">Cell membrane</location>
    </subcellularLocation>
</comment>
<keyword evidence="6" id="KW-0472">Membrane</keyword>
<gene>
    <name evidence="10" type="ORF">FCE95_04955</name>
</gene>
<dbReference type="GO" id="GO:0030313">
    <property type="term" value="C:cell envelope"/>
    <property type="evidence" value="ECO:0007669"/>
    <property type="project" value="UniProtKB-SubCell"/>
</dbReference>
<evidence type="ECO:0000313" key="10">
    <source>
        <dbReference type="EMBL" id="TKR34252.1"/>
    </source>
</evidence>
<evidence type="ECO:0000256" key="4">
    <source>
        <dbReference type="ARBA" id="ARBA00023054"/>
    </source>
</evidence>
<dbReference type="GO" id="GO:0015562">
    <property type="term" value="F:efflux transmembrane transporter activity"/>
    <property type="evidence" value="ECO:0007669"/>
    <property type="project" value="TreeGrafter"/>
</dbReference>
<dbReference type="SUPFAM" id="SSF111369">
    <property type="entry name" value="HlyD-like secretion proteins"/>
    <property type="match status" value="1"/>
</dbReference>
<dbReference type="AlphaFoldDB" id="A0A4U5JWD6"/>
<dbReference type="GO" id="GO:1990195">
    <property type="term" value="C:macrolide transmembrane transporter complex"/>
    <property type="evidence" value="ECO:0007669"/>
    <property type="project" value="InterPro"/>
</dbReference>
<reference evidence="10 11" key="1">
    <citation type="submission" date="2019-04" db="EMBL/GenBank/DDBJ databases">
        <title>Reference strain of H23.</title>
        <authorList>
            <person name="Luo X."/>
        </authorList>
    </citation>
    <scope>NUCLEOTIDE SEQUENCE [LARGE SCALE GENOMIC DNA]</scope>
    <source>
        <strain evidence="10 11">H23</strain>
    </source>
</reference>
<dbReference type="GO" id="GO:0019898">
    <property type="term" value="C:extrinsic component of membrane"/>
    <property type="evidence" value="ECO:0007669"/>
    <property type="project" value="InterPro"/>
</dbReference>
<dbReference type="InterPro" id="IPR006143">
    <property type="entry name" value="RND_pump_MFP"/>
</dbReference>
<feature type="domain" description="Multidrug resistance protein MdtA-like beta-barrel" evidence="8">
    <location>
        <begin position="238"/>
        <end position="330"/>
    </location>
</feature>
<dbReference type="Gene3D" id="2.40.420.20">
    <property type="match status" value="1"/>
</dbReference>
<comment type="similarity">
    <text evidence="2">Belongs to the membrane fusion protein (MFP) (TC 8.A.1) family.</text>
</comment>
<dbReference type="GO" id="GO:1990961">
    <property type="term" value="P:xenobiotic detoxification by transmembrane export across the plasma membrane"/>
    <property type="evidence" value="ECO:0007669"/>
    <property type="project" value="InterPro"/>
</dbReference>
<evidence type="ECO:0000313" key="11">
    <source>
        <dbReference type="Proteomes" id="UP000308707"/>
    </source>
</evidence>
<evidence type="ECO:0000259" key="9">
    <source>
        <dbReference type="Pfam" id="PF25967"/>
    </source>
</evidence>
<dbReference type="Gene3D" id="2.40.50.100">
    <property type="match status" value="1"/>
</dbReference>
<dbReference type="PANTHER" id="PTHR30469:SF33">
    <property type="entry name" value="SLR1207 PROTEIN"/>
    <property type="match status" value="1"/>
</dbReference>
<dbReference type="Gene3D" id="2.40.30.170">
    <property type="match status" value="1"/>
</dbReference>
<evidence type="ECO:0000256" key="3">
    <source>
        <dbReference type="ARBA" id="ARBA00022448"/>
    </source>
</evidence>
<evidence type="ECO:0000256" key="2">
    <source>
        <dbReference type="ARBA" id="ARBA00009477"/>
    </source>
</evidence>
<feature type="domain" description="Multidrug resistance protein MdtA-like C-terminal permuted SH3" evidence="9">
    <location>
        <begin position="335"/>
        <end position="395"/>
    </location>
</feature>
<dbReference type="OrthoDB" id="9783047at2"/>
<evidence type="ECO:0000259" key="8">
    <source>
        <dbReference type="Pfam" id="PF25944"/>
    </source>
</evidence>
<evidence type="ECO:0000259" key="7">
    <source>
        <dbReference type="Pfam" id="PF25917"/>
    </source>
</evidence>
<dbReference type="InterPro" id="IPR058625">
    <property type="entry name" value="MdtA-like_BSH"/>
</dbReference>
<protein>
    <submittedName>
        <fullName evidence="10">Efflux RND transporter periplasmic adaptor subunit</fullName>
    </submittedName>
</protein>
<feature type="domain" description="Multidrug resistance protein MdtA-like barrel-sandwich hybrid" evidence="7">
    <location>
        <begin position="76"/>
        <end position="231"/>
    </location>
</feature>
<accession>A0A4U5JWD6</accession>
<keyword evidence="6" id="KW-1133">Transmembrane helix</keyword>
<comment type="caution">
    <text evidence="10">The sequence shown here is derived from an EMBL/GenBank/DDBJ whole genome shotgun (WGS) entry which is preliminary data.</text>
</comment>
<dbReference type="GO" id="GO:1990281">
    <property type="term" value="C:efflux pump complex"/>
    <property type="evidence" value="ECO:0007669"/>
    <property type="project" value="TreeGrafter"/>
</dbReference>
<dbReference type="Proteomes" id="UP000308707">
    <property type="component" value="Unassembled WGS sequence"/>
</dbReference>
<proteinExistence type="inferred from homology"/>
<dbReference type="InterPro" id="IPR058626">
    <property type="entry name" value="MdtA-like_b-barrel"/>
</dbReference>